<accession>C2KIS8</accession>
<reference evidence="2 3" key="1">
    <citation type="submission" date="2009-04" db="EMBL/GenBank/DDBJ databases">
        <authorList>
            <person name="Qin X."/>
            <person name="Bachman B."/>
            <person name="Battles P."/>
            <person name="Bell A."/>
            <person name="Bess C."/>
            <person name="Bickham C."/>
            <person name="Chaboub L."/>
            <person name="Chen D."/>
            <person name="Coyle M."/>
            <person name="Deiros D.R."/>
            <person name="Dinh H."/>
            <person name="Forbes L."/>
            <person name="Fowler G."/>
            <person name="Francisco L."/>
            <person name="Fu Q."/>
            <person name="Gubbala S."/>
            <person name="Hale W."/>
            <person name="Han Y."/>
            <person name="Hemphill L."/>
            <person name="Highlander S.K."/>
            <person name="Hirani K."/>
            <person name="Hogues M."/>
            <person name="Jackson L."/>
            <person name="Jakkamsetti A."/>
            <person name="Javaid M."/>
            <person name="Jiang H."/>
            <person name="Korchina V."/>
            <person name="Kovar C."/>
            <person name="Lara F."/>
            <person name="Lee S."/>
            <person name="Mata R."/>
            <person name="Mathew T."/>
            <person name="Moen C."/>
            <person name="Morales K."/>
            <person name="Munidasa M."/>
            <person name="Nazareth L."/>
            <person name="Ngo R."/>
            <person name="Nguyen L."/>
            <person name="Okwuonu G."/>
            <person name="Ongeri F."/>
            <person name="Patil S."/>
            <person name="Petrosino J."/>
            <person name="Pham C."/>
            <person name="Pham P."/>
            <person name="Pu L.-L."/>
            <person name="Puazo M."/>
            <person name="Raj R."/>
            <person name="Reid J."/>
            <person name="Rouhana J."/>
            <person name="Saada N."/>
            <person name="Shang Y."/>
            <person name="Simmons D."/>
            <person name="Thornton R."/>
            <person name="Warren J."/>
            <person name="Weissenberger G."/>
            <person name="Zhang J."/>
            <person name="Zhang L."/>
            <person name="Zhou C."/>
            <person name="Zhu D."/>
            <person name="Muzny D."/>
            <person name="Worley K."/>
            <person name="Gibbs R."/>
        </authorList>
    </citation>
    <scope>NUCLEOTIDE SEQUENCE [LARGE SCALE GENOMIC DNA]</scope>
    <source>
        <strain evidence="2 3">ATCC 19254</strain>
    </source>
</reference>
<dbReference type="InterPro" id="IPR025246">
    <property type="entry name" value="IS30-like_HTH"/>
</dbReference>
<protein>
    <recommendedName>
        <fullName evidence="1">Transposase IS30-like HTH domain-containing protein</fullName>
    </recommendedName>
</protein>
<feature type="domain" description="Transposase IS30-like HTH" evidence="1">
    <location>
        <begin position="11"/>
        <end position="54"/>
    </location>
</feature>
<dbReference type="EMBL" id="ACKV01000024">
    <property type="protein sequence ID" value="EEJ42854.1"/>
    <property type="molecule type" value="Genomic_DNA"/>
</dbReference>
<dbReference type="HOGENOM" id="CLU_2118026_0_0_9"/>
<proteinExistence type="predicted"/>
<name>C2KIS8_LEUMC</name>
<dbReference type="Proteomes" id="UP000004283">
    <property type="component" value="Unassembled WGS sequence"/>
</dbReference>
<dbReference type="SUPFAM" id="SSF46785">
    <property type="entry name" value="Winged helix' DNA-binding domain"/>
    <property type="match status" value="1"/>
</dbReference>
<comment type="caution">
    <text evidence="2">The sequence shown here is derived from an EMBL/GenBank/DDBJ whole genome shotgun (WGS) entry which is preliminary data.</text>
</comment>
<evidence type="ECO:0000313" key="3">
    <source>
        <dbReference type="Proteomes" id="UP000004283"/>
    </source>
</evidence>
<sequence length="114" mass="13698">MTKKLPRDQIKYPRINENDRHLIEHMWNDEKYSQSDIARKLNRSQSAISRELKQGNIFDFSNLSKRQLYNLEIHSRIKYSALRGQFIATQRSVRRGNGSKLLKHMYQILKSRHQ</sequence>
<evidence type="ECO:0000259" key="1">
    <source>
        <dbReference type="Pfam" id="PF13936"/>
    </source>
</evidence>
<evidence type="ECO:0000313" key="2">
    <source>
        <dbReference type="EMBL" id="EEJ42854.1"/>
    </source>
</evidence>
<dbReference type="Gene3D" id="1.10.10.60">
    <property type="entry name" value="Homeodomain-like"/>
    <property type="match status" value="1"/>
</dbReference>
<dbReference type="Pfam" id="PF13936">
    <property type="entry name" value="HTH_38"/>
    <property type="match status" value="1"/>
</dbReference>
<dbReference type="AlphaFoldDB" id="C2KIS8"/>
<gene>
    <name evidence="2" type="ORF">HMPREF0555_0544</name>
</gene>
<dbReference type="InterPro" id="IPR036390">
    <property type="entry name" value="WH_DNA-bd_sf"/>
</dbReference>
<organism evidence="2 3">
    <name type="scientific">Leuconostoc mesenteroides subsp. cremoris ATCC 19254</name>
    <dbReference type="NCBI Taxonomy" id="586220"/>
    <lineage>
        <taxon>Bacteria</taxon>
        <taxon>Bacillati</taxon>
        <taxon>Bacillota</taxon>
        <taxon>Bacilli</taxon>
        <taxon>Lactobacillales</taxon>
        <taxon>Lactobacillaceae</taxon>
        <taxon>Leuconostoc</taxon>
    </lineage>
</organism>